<accession>A0A381NUB9</accession>
<dbReference type="Gene3D" id="3.30.930.10">
    <property type="entry name" value="Bira Bifunctional Protein, Domain 2"/>
    <property type="match status" value="1"/>
</dbReference>
<reference evidence="2" key="1">
    <citation type="submission" date="2018-05" db="EMBL/GenBank/DDBJ databases">
        <authorList>
            <person name="Lanie J.A."/>
            <person name="Ng W.-L."/>
            <person name="Kazmierczak K.M."/>
            <person name="Andrzejewski T.M."/>
            <person name="Davidsen T.M."/>
            <person name="Wayne K.J."/>
            <person name="Tettelin H."/>
            <person name="Glass J.I."/>
            <person name="Rusch D."/>
            <person name="Podicherti R."/>
            <person name="Tsui H.-C.T."/>
            <person name="Winkler M.E."/>
        </authorList>
    </citation>
    <scope>NUCLEOTIDE SEQUENCE</scope>
</reference>
<dbReference type="EMBL" id="UINC01000558">
    <property type="protein sequence ID" value="SUZ57458.1"/>
    <property type="molecule type" value="Genomic_DNA"/>
</dbReference>
<proteinExistence type="predicted"/>
<dbReference type="PANTHER" id="PTHR43679:SF2">
    <property type="entry name" value="OCTANOYL-[GCVH]:PROTEIN N-OCTANOYLTRANSFERASE"/>
    <property type="match status" value="1"/>
</dbReference>
<name>A0A381NUB9_9ZZZZ</name>
<dbReference type="SUPFAM" id="SSF55681">
    <property type="entry name" value="Class II aaRS and biotin synthetases"/>
    <property type="match status" value="1"/>
</dbReference>
<sequence>MGKLYMNQNNWRIIQDSLGDGVFNMAKDRAILIACSEGKAPATLRIYGWKRPTLSIGYSQNISKYIDLESCKKNNIPVVRRFTGGRALLHQYELTYSVIAPIPHKGFPGSLRGAFEKISRAILESLKIGGIEGAEVAGKKNSISGAESRRSPACFSIANHCEITVEGKKLIGSAQRRLRSAFLQHGSLILDMNPQLTHALLKYSSEIENHAVLESLILNTTNLKQVLKKDLEYNEVAQWFLKGFQKSLPGNWSEGNLNSDEFALIETFLISEV</sequence>
<gene>
    <name evidence="2" type="ORF">METZ01_LOCUS10312</name>
</gene>
<feature type="domain" description="BPL/LPL catalytic" evidence="1">
    <location>
        <begin position="38"/>
        <end position="252"/>
    </location>
</feature>
<dbReference type="InterPro" id="IPR004143">
    <property type="entry name" value="BPL_LPL_catalytic"/>
</dbReference>
<organism evidence="2">
    <name type="scientific">marine metagenome</name>
    <dbReference type="NCBI Taxonomy" id="408172"/>
    <lineage>
        <taxon>unclassified sequences</taxon>
        <taxon>metagenomes</taxon>
        <taxon>ecological metagenomes</taxon>
    </lineage>
</organism>
<evidence type="ECO:0000313" key="2">
    <source>
        <dbReference type="EMBL" id="SUZ57458.1"/>
    </source>
</evidence>
<dbReference type="InterPro" id="IPR050664">
    <property type="entry name" value="Octanoyltrans_LipM/LipL"/>
</dbReference>
<dbReference type="CDD" id="cd16443">
    <property type="entry name" value="LplA"/>
    <property type="match status" value="1"/>
</dbReference>
<dbReference type="PROSITE" id="PS51733">
    <property type="entry name" value="BPL_LPL_CATALYTIC"/>
    <property type="match status" value="1"/>
</dbReference>
<protein>
    <recommendedName>
        <fullName evidence="1">BPL/LPL catalytic domain-containing protein</fullName>
    </recommendedName>
</protein>
<dbReference type="AlphaFoldDB" id="A0A381NUB9"/>
<dbReference type="InterPro" id="IPR045864">
    <property type="entry name" value="aa-tRNA-synth_II/BPL/LPL"/>
</dbReference>
<evidence type="ECO:0000259" key="1">
    <source>
        <dbReference type="PROSITE" id="PS51733"/>
    </source>
</evidence>
<dbReference type="Pfam" id="PF21948">
    <property type="entry name" value="LplA-B_cat"/>
    <property type="match status" value="1"/>
</dbReference>
<dbReference type="PANTHER" id="PTHR43679">
    <property type="entry name" value="OCTANOYLTRANSFERASE LIPM-RELATED"/>
    <property type="match status" value="1"/>
</dbReference>